<keyword evidence="2" id="KW-1185">Reference proteome</keyword>
<sequence length="202" mass="18712">MLSTTPQANSPIQVGVLSNGQVVQLKAGSLSTSTLPVVSTLLATSSKSVGSNVGGVVNTVANSTGSVPVLGGTLKGALVTAGNAIGGTSNPGGATLTQTLTNLTGSAGTILDTATGTLPTGSTGTLPIGTLPTGTGNPLAPVTSTVSTITGTLSGAAGGSSPLAPVTTTVSTVTGTLSGATGGSTSPLAPVTGALSTVTGAL</sequence>
<evidence type="ECO:0000313" key="1">
    <source>
        <dbReference type="EMBL" id="BAJ80257.1"/>
    </source>
</evidence>
<proteinExistence type="predicted"/>
<evidence type="ECO:0000313" key="2">
    <source>
        <dbReference type="Proteomes" id="UP000007100"/>
    </source>
</evidence>
<gene>
    <name evidence="1" type="ordered locus">ACMV_09100</name>
</gene>
<protein>
    <recommendedName>
        <fullName evidence="3">Bacterial collagen-like protein middle domain-containing protein</fullName>
    </recommendedName>
</protein>
<evidence type="ECO:0008006" key="3">
    <source>
        <dbReference type="Google" id="ProtNLM"/>
    </source>
</evidence>
<dbReference type="AlphaFoldDB" id="F0J5K8"/>
<accession>F0J5K8</accession>
<dbReference type="EMBL" id="AP012035">
    <property type="protein sequence ID" value="BAJ80257.1"/>
    <property type="molecule type" value="Genomic_DNA"/>
</dbReference>
<name>F0J5K8_ACIMA</name>
<dbReference type="HOGENOM" id="CLU_1352195_0_0_5"/>
<dbReference type="KEGG" id="amv:ACMV_09100"/>
<organism evidence="1 2">
    <name type="scientific">Acidiphilium multivorum (strain DSM 11245 / JCM 8867 / NBRC 100883 / AIU 301)</name>
    <dbReference type="NCBI Taxonomy" id="926570"/>
    <lineage>
        <taxon>Bacteria</taxon>
        <taxon>Pseudomonadati</taxon>
        <taxon>Pseudomonadota</taxon>
        <taxon>Alphaproteobacteria</taxon>
        <taxon>Acetobacterales</taxon>
        <taxon>Acidocellaceae</taxon>
        <taxon>Acidiphilium</taxon>
    </lineage>
</organism>
<reference evidence="1 2" key="1">
    <citation type="submission" date="2010-12" db="EMBL/GenBank/DDBJ databases">
        <title>Whole genome sequence of Acidiphilium multivorum AIU301.</title>
        <authorList>
            <person name="Narita-Yamada S."/>
            <person name="Nakamura S."/>
            <person name="Ito N."/>
            <person name="Takarada H."/>
            <person name="Katano Y."/>
            <person name="Nakazawa H."/>
            <person name="Hosoyama A."/>
            <person name="Yamada R."/>
            <person name="Fujita N."/>
        </authorList>
    </citation>
    <scope>NUCLEOTIDE SEQUENCE [LARGE SCALE GENOMIC DNA]</scope>
    <source>
        <strain evidence="2">DSM 11245 / JCM 8867 / AIU301</strain>
    </source>
</reference>
<dbReference type="Proteomes" id="UP000007100">
    <property type="component" value="Chromosome"/>
</dbReference>